<protein>
    <submittedName>
        <fullName evidence="2">Uncharacterized protein</fullName>
    </submittedName>
</protein>
<feature type="region of interest" description="Disordered" evidence="1">
    <location>
        <begin position="23"/>
        <end position="51"/>
    </location>
</feature>
<dbReference type="EMBL" id="PGCJ01000389">
    <property type="protein sequence ID" value="PLW30096.1"/>
    <property type="molecule type" value="Genomic_DNA"/>
</dbReference>
<evidence type="ECO:0000313" key="2">
    <source>
        <dbReference type="EMBL" id="PLW30096.1"/>
    </source>
</evidence>
<accession>A0A2N5TX65</accession>
<evidence type="ECO:0000256" key="1">
    <source>
        <dbReference type="SAM" id="MobiDB-lite"/>
    </source>
</evidence>
<sequence length="51" mass="5672">MANADVENVSDLLLRMDFHSMSAGIDDQQRDPEPQYQAQGNYASAQKEGTQ</sequence>
<comment type="caution">
    <text evidence="2">The sequence shown here is derived from an EMBL/GenBank/DDBJ whole genome shotgun (WGS) entry which is preliminary data.</text>
</comment>
<proteinExistence type="predicted"/>
<dbReference type="Proteomes" id="UP000235388">
    <property type="component" value="Unassembled WGS sequence"/>
</dbReference>
<feature type="compositionally biased region" description="Polar residues" evidence="1">
    <location>
        <begin position="36"/>
        <end position="51"/>
    </location>
</feature>
<dbReference type="AlphaFoldDB" id="A0A2N5TX65"/>
<name>A0A2N5TX65_9BASI</name>
<keyword evidence="3" id="KW-1185">Reference proteome</keyword>
<organism evidence="2 3">
    <name type="scientific">Puccinia coronata f. sp. avenae</name>
    <dbReference type="NCBI Taxonomy" id="200324"/>
    <lineage>
        <taxon>Eukaryota</taxon>
        <taxon>Fungi</taxon>
        <taxon>Dikarya</taxon>
        <taxon>Basidiomycota</taxon>
        <taxon>Pucciniomycotina</taxon>
        <taxon>Pucciniomycetes</taxon>
        <taxon>Pucciniales</taxon>
        <taxon>Pucciniaceae</taxon>
        <taxon>Puccinia</taxon>
    </lineage>
</organism>
<reference evidence="2 3" key="1">
    <citation type="submission" date="2017-11" db="EMBL/GenBank/DDBJ databases">
        <title>De novo assembly and phasing of dikaryotic genomes from two isolates of Puccinia coronata f. sp. avenae, the causal agent of oat crown rust.</title>
        <authorList>
            <person name="Miller M.E."/>
            <person name="Zhang Y."/>
            <person name="Omidvar V."/>
            <person name="Sperschneider J."/>
            <person name="Schwessinger B."/>
            <person name="Raley C."/>
            <person name="Palmer J.M."/>
            <person name="Garnica D."/>
            <person name="Upadhyaya N."/>
            <person name="Rathjen J."/>
            <person name="Taylor J.M."/>
            <person name="Park R.F."/>
            <person name="Dodds P.N."/>
            <person name="Hirsch C.D."/>
            <person name="Kianian S.F."/>
            <person name="Figueroa M."/>
        </authorList>
    </citation>
    <scope>NUCLEOTIDE SEQUENCE [LARGE SCALE GENOMIC DNA]</scope>
    <source>
        <strain evidence="2">12NC29</strain>
    </source>
</reference>
<gene>
    <name evidence="2" type="ORF">PCANC_23921</name>
</gene>
<evidence type="ECO:0000313" key="3">
    <source>
        <dbReference type="Proteomes" id="UP000235388"/>
    </source>
</evidence>